<dbReference type="RefSeq" id="WP_183365709.1">
    <property type="nucleotide sequence ID" value="NZ_JACIEZ010000002.1"/>
</dbReference>
<accession>A0A7W6NKK6</accession>
<protein>
    <submittedName>
        <fullName evidence="1">Putative transcriptional regulator</fullName>
    </submittedName>
</protein>
<evidence type="ECO:0000313" key="2">
    <source>
        <dbReference type="Proteomes" id="UP000528286"/>
    </source>
</evidence>
<dbReference type="EMBL" id="JACIEZ010000002">
    <property type="protein sequence ID" value="MBB4064495.1"/>
    <property type="molecule type" value="Genomic_DNA"/>
</dbReference>
<dbReference type="Proteomes" id="UP000528286">
    <property type="component" value="Unassembled WGS sequence"/>
</dbReference>
<organism evidence="1 2">
    <name type="scientific">Gellertiella hungarica</name>
    <dbReference type="NCBI Taxonomy" id="1572859"/>
    <lineage>
        <taxon>Bacteria</taxon>
        <taxon>Pseudomonadati</taxon>
        <taxon>Pseudomonadota</taxon>
        <taxon>Alphaproteobacteria</taxon>
        <taxon>Hyphomicrobiales</taxon>
        <taxon>Rhizobiaceae</taxon>
        <taxon>Gellertiella</taxon>
    </lineage>
</organism>
<proteinExistence type="predicted"/>
<sequence length="76" mass="8622">MPSITIEISEHAAGRLEQLCRKSRQSHHLIAERAIELFVDTEEWQLSDIEHGLSDARDGHLISEEQAGQVFNQLLS</sequence>
<comment type="caution">
    <text evidence="1">The sequence shown here is derived from an EMBL/GenBank/DDBJ whole genome shotgun (WGS) entry which is preliminary data.</text>
</comment>
<evidence type="ECO:0000313" key="1">
    <source>
        <dbReference type="EMBL" id="MBB4064495.1"/>
    </source>
</evidence>
<dbReference type="AlphaFoldDB" id="A0A7W6NKK6"/>
<reference evidence="1 2" key="1">
    <citation type="submission" date="2020-08" db="EMBL/GenBank/DDBJ databases">
        <title>Genomic Encyclopedia of Type Strains, Phase IV (KMG-IV): sequencing the most valuable type-strain genomes for metagenomic binning, comparative biology and taxonomic classification.</title>
        <authorList>
            <person name="Goeker M."/>
        </authorList>
    </citation>
    <scope>NUCLEOTIDE SEQUENCE [LARGE SCALE GENOMIC DNA]</scope>
    <source>
        <strain evidence="1 2">DSM 29853</strain>
    </source>
</reference>
<keyword evidence="2" id="KW-1185">Reference proteome</keyword>
<gene>
    <name evidence="1" type="ORF">GGR23_001672</name>
</gene>
<name>A0A7W6NKK6_9HYPH</name>